<evidence type="ECO:0000256" key="4">
    <source>
        <dbReference type="RuleBase" id="RU000411"/>
    </source>
</evidence>
<sequence>AVAVLVLLGFSWAQKPKQSFPLRKDPQADFSWQAYKKVASEFPQNVVLAPYSLRKIFQCLLNVTNPPDDSRLDQELNKVFKLERGTELQGLVDLRYASEQERLVKAKKLQATTLAVVIGKTSQSERFDECASSCMMYNGLLEPASLKLMTRVANQAMRNITGKAEKKFFADDDITEDWDFFVADSWRFKGLWKFKFEKDHFTTCNFYTNKTSKGLTEFMYLEENLKFAYIQKFNLKAVELPFHEESPWSCMLLMPDVGPLEKMVQGLSHGRMLAIQSSLRQGKTTVRVPRFGFKSQLYAKTLLERMGLSVPFKEKVYQVFENQEQVALGDIIQKVKVEFSPQGEKTAQQFVSRSLGNQFIAHQPFVFVIYDRITLVPVLIGQHITPETPENAQAEKDDRMCDNPPRGFN</sequence>
<evidence type="ECO:0000259" key="6">
    <source>
        <dbReference type="SMART" id="SM00093"/>
    </source>
</evidence>
<dbReference type="PANTHER" id="PTHR11461:SF211">
    <property type="entry name" value="GH10112P-RELATED"/>
    <property type="match status" value="1"/>
</dbReference>
<name>T1E1H7_9DIPT</name>
<protein>
    <submittedName>
        <fullName evidence="7">Putative salivary serpin</fullName>
    </submittedName>
</protein>
<proteinExistence type="evidence at transcript level"/>
<reference evidence="7" key="1">
    <citation type="journal article" date="2013" name="BMC Genomics">
        <title>A deep insight into the sialotranscriptome of the mosquito, Psorophora albipes.</title>
        <authorList>
            <person name="Chagas A.C."/>
            <person name="Calvo E."/>
            <person name="Rios-Velasquez C.M."/>
            <person name="Pessoa F.A."/>
            <person name="Medeiros J.F."/>
            <person name="Ribeiro J.M."/>
        </authorList>
    </citation>
    <scope>NUCLEOTIDE SEQUENCE</scope>
</reference>
<evidence type="ECO:0000256" key="1">
    <source>
        <dbReference type="ARBA" id="ARBA00009500"/>
    </source>
</evidence>
<dbReference type="Gene3D" id="2.30.39.10">
    <property type="entry name" value="Alpha-1-antitrypsin, domain 1"/>
    <property type="match status" value="1"/>
</dbReference>
<feature type="domain" description="Serpin" evidence="6">
    <location>
        <begin position="32"/>
        <end position="386"/>
    </location>
</feature>
<dbReference type="Gene3D" id="3.30.497.10">
    <property type="entry name" value="Antithrombin, subunit I, domain 2"/>
    <property type="match status" value="1"/>
</dbReference>
<feature type="non-terminal residue" evidence="7">
    <location>
        <position position="1"/>
    </location>
</feature>
<keyword evidence="2" id="KW-0646">Protease inhibitor</keyword>
<evidence type="ECO:0000313" key="7">
    <source>
        <dbReference type="EMBL" id="JAA93198.1"/>
    </source>
</evidence>
<feature type="region of interest" description="Disordered" evidence="5">
    <location>
        <begin position="387"/>
        <end position="409"/>
    </location>
</feature>
<keyword evidence="3" id="KW-0722">Serine protease inhibitor</keyword>
<dbReference type="GO" id="GO:0004867">
    <property type="term" value="F:serine-type endopeptidase inhibitor activity"/>
    <property type="evidence" value="ECO:0007669"/>
    <property type="project" value="UniProtKB-KW"/>
</dbReference>
<dbReference type="SUPFAM" id="SSF56574">
    <property type="entry name" value="Serpins"/>
    <property type="match status" value="1"/>
</dbReference>
<dbReference type="GO" id="GO:0005615">
    <property type="term" value="C:extracellular space"/>
    <property type="evidence" value="ECO:0007669"/>
    <property type="project" value="InterPro"/>
</dbReference>
<evidence type="ECO:0000256" key="2">
    <source>
        <dbReference type="ARBA" id="ARBA00022690"/>
    </source>
</evidence>
<dbReference type="InterPro" id="IPR000215">
    <property type="entry name" value="Serpin_fam"/>
</dbReference>
<dbReference type="InterPro" id="IPR042185">
    <property type="entry name" value="Serpin_sf_2"/>
</dbReference>
<dbReference type="Pfam" id="PF00079">
    <property type="entry name" value="Serpin"/>
    <property type="match status" value="1"/>
</dbReference>
<dbReference type="InterPro" id="IPR036186">
    <property type="entry name" value="Serpin_sf"/>
</dbReference>
<dbReference type="PANTHER" id="PTHR11461">
    <property type="entry name" value="SERINE PROTEASE INHIBITOR, SERPIN"/>
    <property type="match status" value="1"/>
</dbReference>
<evidence type="ECO:0000256" key="3">
    <source>
        <dbReference type="ARBA" id="ARBA00022900"/>
    </source>
</evidence>
<dbReference type="SMART" id="SM00093">
    <property type="entry name" value="SERPIN"/>
    <property type="match status" value="1"/>
</dbReference>
<organism evidence="7">
    <name type="scientific">Psorophora albipes</name>
    <dbReference type="NCBI Taxonomy" id="869069"/>
    <lineage>
        <taxon>Eukaryota</taxon>
        <taxon>Metazoa</taxon>
        <taxon>Ecdysozoa</taxon>
        <taxon>Arthropoda</taxon>
        <taxon>Hexapoda</taxon>
        <taxon>Insecta</taxon>
        <taxon>Pterygota</taxon>
        <taxon>Neoptera</taxon>
        <taxon>Endopterygota</taxon>
        <taxon>Diptera</taxon>
        <taxon>Nematocera</taxon>
        <taxon>Culicoidea</taxon>
        <taxon>Culicidae</taxon>
        <taxon>Culicinae</taxon>
        <taxon>Aedini</taxon>
        <taxon>Psorophora</taxon>
    </lineage>
</organism>
<evidence type="ECO:0000256" key="5">
    <source>
        <dbReference type="SAM" id="MobiDB-lite"/>
    </source>
</evidence>
<dbReference type="AlphaFoldDB" id="T1E1H7"/>
<dbReference type="CDD" id="cd00172">
    <property type="entry name" value="serpin"/>
    <property type="match status" value="1"/>
</dbReference>
<dbReference type="InterPro" id="IPR023796">
    <property type="entry name" value="Serpin_dom"/>
</dbReference>
<dbReference type="InterPro" id="IPR042178">
    <property type="entry name" value="Serpin_sf_1"/>
</dbReference>
<dbReference type="EMBL" id="GALA01001654">
    <property type="protein sequence ID" value="JAA93198.1"/>
    <property type="molecule type" value="mRNA"/>
</dbReference>
<accession>T1E1H7</accession>
<comment type="similarity">
    <text evidence="1 4">Belongs to the serpin family.</text>
</comment>